<proteinExistence type="predicted"/>
<dbReference type="OrthoDB" id="1507364at2759"/>
<feature type="compositionally biased region" description="Polar residues" evidence="1">
    <location>
        <begin position="193"/>
        <end position="203"/>
    </location>
</feature>
<dbReference type="EnsemblMetazoa" id="MDOA010216-RA">
    <property type="protein sequence ID" value="MDOA010216-PA"/>
    <property type="gene ID" value="MDOA010216"/>
</dbReference>
<feature type="region of interest" description="Disordered" evidence="1">
    <location>
        <begin position="1"/>
        <end position="56"/>
    </location>
</feature>
<feature type="compositionally biased region" description="Polar residues" evidence="1">
    <location>
        <begin position="477"/>
        <end position="507"/>
    </location>
</feature>
<protein>
    <submittedName>
        <fullName evidence="5">DnaJ homolog dnj-5</fullName>
    </submittedName>
</protein>
<reference evidence="3" key="1">
    <citation type="submission" date="2021-01" db="UniProtKB">
        <authorList>
            <consortium name="EnsemblMetazoa"/>
        </authorList>
    </citation>
    <scope>IDENTIFICATION</scope>
    <source>
        <strain evidence="3">Aabys</strain>
    </source>
</reference>
<dbReference type="VEuPathDB" id="VectorBase:MDOMA2_004524"/>
<evidence type="ECO:0000259" key="2">
    <source>
        <dbReference type="PROSITE" id="PS50076"/>
    </source>
</evidence>
<dbReference type="SMART" id="SM00271">
    <property type="entry name" value="DnaJ"/>
    <property type="match status" value="1"/>
</dbReference>
<dbReference type="CDD" id="cd06257">
    <property type="entry name" value="DnaJ"/>
    <property type="match status" value="1"/>
</dbReference>
<feature type="compositionally biased region" description="Low complexity" evidence="1">
    <location>
        <begin position="604"/>
        <end position="650"/>
    </location>
</feature>
<evidence type="ECO:0000313" key="5">
    <source>
        <dbReference type="RefSeq" id="XP_005182540.1"/>
    </source>
</evidence>
<dbReference type="STRING" id="7370.A0A1I8N095"/>
<evidence type="ECO:0000313" key="4">
    <source>
        <dbReference type="Proteomes" id="UP001652621"/>
    </source>
</evidence>
<feature type="compositionally biased region" description="Low complexity" evidence="1">
    <location>
        <begin position="155"/>
        <end position="190"/>
    </location>
</feature>
<dbReference type="InterPro" id="IPR001623">
    <property type="entry name" value="DnaJ_domain"/>
</dbReference>
<dbReference type="PANTHER" id="PTHR44665:SF1">
    <property type="entry name" value="DNAJ HOMOLOG SUBFAMILY C MEMBER 14"/>
    <property type="match status" value="1"/>
</dbReference>
<feature type="domain" description="J" evidence="2">
    <location>
        <begin position="789"/>
        <end position="853"/>
    </location>
</feature>
<feature type="compositionally biased region" description="Polar residues" evidence="1">
    <location>
        <begin position="1035"/>
        <end position="1048"/>
    </location>
</feature>
<dbReference type="KEGG" id="mde:101898488"/>
<dbReference type="Pfam" id="PF14901">
    <property type="entry name" value="Jiv90"/>
    <property type="match status" value="1"/>
</dbReference>
<dbReference type="PROSITE" id="PS50076">
    <property type="entry name" value="DNAJ_2"/>
    <property type="match status" value="1"/>
</dbReference>
<feature type="region of interest" description="Disordered" evidence="1">
    <location>
        <begin position="421"/>
        <end position="507"/>
    </location>
</feature>
<feature type="compositionally biased region" description="Low complexity" evidence="1">
    <location>
        <begin position="467"/>
        <end position="476"/>
    </location>
</feature>
<feature type="region of interest" description="Disordered" evidence="1">
    <location>
        <begin position="138"/>
        <end position="203"/>
    </location>
</feature>
<feature type="region of interest" description="Disordered" evidence="1">
    <location>
        <begin position="974"/>
        <end position="1058"/>
    </location>
</feature>
<feature type="compositionally biased region" description="Low complexity" evidence="1">
    <location>
        <begin position="528"/>
        <end position="544"/>
    </location>
</feature>
<dbReference type="SUPFAM" id="SSF46565">
    <property type="entry name" value="Chaperone J-domain"/>
    <property type="match status" value="1"/>
</dbReference>
<keyword evidence="4" id="KW-1185">Reference proteome</keyword>
<reference evidence="5" key="2">
    <citation type="submission" date="2025-04" db="UniProtKB">
        <authorList>
            <consortium name="RefSeq"/>
        </authorList>
    </citation>
    <scope>IDENTIFICATION</scope>
    <source>
        <strain evidence="5">Aabys</strain>
    </source>
</reference>
<feature type="compositionally biased region" description="Low complexity" evidence="1">
    <location>
        <begin position="424"/>
        <end position="436"/>
    </location>
</feature>
<evidence type="ECO:0000313" key="3">
    <source>
        <dbReference type="EnsemblMetazoa" id="MDOA010216-PA"/>
    </source>
</evidence>
<feature type="compositionally biased region" description="Polar residues" evidence="1">
    <location>
        <begin position="1"/>
        <end position="13"/>
    </location>
</feature>
<feature type="compositionally biased region" description="Polar residues" evidence="1">
    <location>
        <begin position="554"/>
        <end position="569"/>
    </location>
</feature>
<dbReference type="PRINTS" id="PR00625">
    <property type="entry name" value="JDOMAIN"/>
</dbReference>
<dbReference type="RefSeq" id="XP_005182540.1">
    <property type="nucleotide sequence ID" value="XM_005182483.3"/>
</dbReference>
<feature type="region of interest" description="Disordered" evidence="1">
    <location>
        <begin position="526"/>
        <end position="655"/>
    </location>
</feature>
<dbReference type="VEuPathDB" id="VectorBase:MDOA010216"/>
<dbReference type="eggNOG" id="KOG0720">
    <property type="taxonomic scope" value="Eukaryota"/>
</dbReference>
<dbReference type="InterPro" id="IPR036869">
    <property type="entry name" value="J_dom_sf"/>
</dbReference>
<organism evidence="3">
    <name type="scientific">Musca domestica</name>
    <name type="common">House fly</name>
    <dbReference type="NCBI Taxonomy" id="7370"/>
    <lineage>
        <taxon>Eukaryota</taxon>
        <taxon>Metazoa</taxon>
        <taxon>Ecdysozoa</taxon>
        <taxon>Arthropoda</taxon>
        <taxon>Hexapoda</taxon>
        <taxon>Insecta</taxon>
        <taxon>Pterygota</taxon>
        <taxon>Neoptera</taxon>
        <taxon>Endopterygota</taxon>
        <taxon>Diptera</taxon>
        <taxon>Brachycera</taxon>
        <taxon>Muscomorpha</taxon>
        <taxon>Muscoidea</taxon>
        <taxon>Muscidae</taxon>
        <taxon>Musca</taxon>
    </lineage>
</organism>
<dbReference type="GeneID" id="101898488"/>
<dbReference type="AlphaFoldDB" id="A0A1I8N095"/>
<dbReference type="Proteomes" id="UP001652621">
    <property type="component" value="Unplaced"/>
</dbReference>
<feature type="compositionally biased region" description="Low complexity" evidence="1">
    <location>
        <begin position="571"/>
        <end position="585"/>
    </location>
</feature>
<sequence>MSTPSPNDGNSSEEFYRGGINPNIPQPPQIPQYVSGLGIPQTSVAAGQHQAQPPPPPPPQFVHWPNPLIGGTPFMQQHHPPQQLFNDVLFNIQAQAAYAASVPQTPAPQQETYSVLRVGNGNFLKIYHCPENAMGPLPGETSFAPLHHPPPFNPQQTQQAAAYHHIQQQPTSVQPTPQQQHSQGQQQTPSHLAPNSNTGTNAPQIYNSYELFSSNTFTQLPTAEMPPVLVLGTSNNIRDEQPINVSEEYVETELQVSQTMLEGNNTVDNVSNNWLENSIAPPLYEQFENSQTIQSETEYLAHMELELPKNANVINTENSDKNVDAANYIAIQPQQQQITQINTPIKVQSSKDKHQIIQSPLTHKSEIPRQEAPKKRIVAEVKPMRMTYSDVLSKINNQTQQNASNYVANNQNSSLNALIRNQQKSSGKSSSSSSSSADNNGRRSLEEFASNRSSKKSPTHDNKENQQHLTPQQQQQLNKNMNKRSSASVGNTMVGNGNNSSNYKNPTVTSTVQKNIINNLKSSVNDLQQQQTQPQTQQQQQQPQNLQKKRVNKNVDTQVNGGKNGNDSRGSSKGNTNNNATASANVYNGTNNTYVRKAAKSPNSSSSYGSTSGSGQQRSRYQNNSNASYSYSSTKRNRNNSSYGTSSTPSYGGGSGNNRNYELAKRFLKAWYSYTLKILIWLFNLVYDIVVVGCSILYDRLASGYEYCKTYGQQLWKDLKQNSNKPSIWFKNTCRRFDARFSKTSKWAFWRRFYKKRPPDISSEATKTGRLPQTGEEAMYQLLNCKGKDAYSILGVPRNSSQEQIRKHYKKIAVLVHPDKNKQPGAEEAFKVLQRAFELIAEPENRLSYDQSLAEALHAEKAWTELHDLLSQLQTKITEAANTIRCSTCGLRHPRKITDRPHYAARECASCKIRHSAREGDIWAETSMLGLRWKYLALMEGKVYDITEWANCQKGALAHLEPNSHMVQYRIVRGAQQQQHQQQQQQKQQSHHQQQQHQQNAGSHYAGGGPAGGKFKRDNIPTTEASLHEFLDNLYSGQHPQQQNSSAYAGSGRRRNRR</sequence>
<feature type="compositionally biased region" description="Low complexity" evidence="1">
    <location>
        <begin position="976"/>
        <end position="1004"/>
    </location>
</feature>
<feature type="compositionally biased region" description="Polar residues" evidence="1">
    <location>
        <begin position="40"/>
        <end position="51"/>
    </location>
</feature>
<evidence type="ECO:0000256" key="1">
    <source>
        <dbReference type="SAM" id="MobiDB-lite"/>
    </source>
</evidence>
<dbReference type="InterPro" id="IPR032843">
    <property type="entry name" value="Jiv"/>
</dbReference>
<gene>
    <name evidence="3" type="primary">101898488</name>
    <name evidence="5" type="synonym">LOC101898488</name>
</gene>
<name>A0A1I8N095_MUSDO</name>
<dbReference type="InterPro" id="IPR052317">
    <property type="entry name" value="Viral_replicn-host_int_reg"/>
</dbReference>
<dbReference type="Gene3D" id="1.10.287.110">
    <property type="entry name" value="DnaJ domain"/>
    <property type="match status" value="1"/>
</dbReference>
<dbReference type="PANTHER" id="PTHR44665">
    <property type="entry name" value="DNAJ HOMOLOG SUBFAMILY C MEMBER 14"/>
    <property type="match status" value="1"/>
</dbReference>
<dbReference type="Pfam" id="PF00226">
    <property type="entry name" value="DnaJ"/>
    <property type="match status" value="1"/>
</dbReference>
<accession>A0A1I8N095</accession>